<proteinExistence type="predicted"/>
<dbReference type="PROSITE" id="PS51154">
    <property type="entry name" value="MACRO"/>
    <property type="match status" value="1"/>
</dbReference>
<dbReference type="InterPro" id="IPR002589">
    <property type="entry name" value="Macro_dom"/>
</dbReference>
<evidence type="ECO:0000259" key="1">
    <source>
        <dbReference type="PROSITE" id="PS51154"/>
    </source>
</evidence>
<dbReference type="PANTHER" id="PTHR11106:SF27">
    <property type="entry name" value="MACRO DOMAIN-CONTAINING PROTEIN"/>
    <property type="match status" value="1"/>
</dbReference>
<dbReference type="CDD" id="cd02908">
    <property type="entry name" value="Macro_OAADPr_deacetylase"/>
    <property type="match status" value="1"/>
</dbReference>
<protein>
    <submittedName>
        <fullName evidence="2">Non structural polyprotein</fullName>
    </submittedName>
</protein>
<organism evidence="2">
    <name type="scientific">Myoviridae sp. ctLjW1</name>
    <dbReference type="NCBI Taxonomy" id="2825084"/>
    <lineage>
        <taxon>Viruses</taxon>
        <taxon>Duplodnaviria</taxon>
        <taxon>Heunggongvirae</taxon>
        <taxon>Uroviricota</taxon>
        <taxon>Caudoviricetes</taxon>
    </lineage>
</organism>
<reference evidence="2" key="1">
    <citation type="journal article" date="2021" name="Proc. Natl. Acad. Sci. U.S.A.">
        <title>A Catalog of Tens of Thousands of Viruses from Human Metagenomes Reveals Hidden Associations with Chronic Diseases.</title>
        <authorList>
            <person name="Tisza M.J."/>
            <person name="Buck C.B."/>
        </authorList>
    </citation>
    <scope>NUCLEOTIDE SEQUENCE</scope>
    <source>
        <strain evidence="2">CtLjW1</strain>
    </source>
</reference>
<dbReference type="InterPro" id="IPR043472">
    <property type="entry name" value="Macro_dom-like"/>
</dbReference>
<name>A0A8S5PR95_9CAUD</name>
<feature type="domain" description="Macro" evidence="1">
    <location>
        <begin position="32"/>
        <end position="209"/>
    </location>
</feature>
<dbReference type="PANTHER" id="PTHR11106">
    <property type="entry name" value="GANGLIOSIDE INDUCED DIFFERENTIATION ASSOCIATED PROTEIN 2-RELATED"/>
    <property type="match status" value="1"/>
</dbReference>
<dbReference type="Pfam" id="PF01661">
    <property type="entry name" value="Macro"/>
    <property type="match status" value="1"/>
</dbReference>
<dbReference type="Gene3D" id="3.40.220.10">
    <property type="entry name" value="Leucine Aminopeptidase, subunit E, domain 1"/>
    <property type="match status" value="1"/>
</dbReference>
<dbReference type="SUPFAM" id="SSF52949">
    <property type="entry name" value="Macro domain-like"/>
    <property type="match status" value="1"/>
</dbReference>
<sequence>MSASILSTNEEKTWEKTEGEKAVANVTASWCSHAGTETANRKSQIIFVRGSVVTQQADAIVNAANQTLLGGGGVDGAIHMAAGSELLRECKALNGCETGQAKITKAYNIRNASYIIHTVGPVYRGVAEDAYLLAACYRNSLDLALAYRCRSIAFPCISTGAYGYPIEKAAKVSLLAAAQWLDAHPDVVMKIYFCCFNDREMVAYQKLAI</sequence>
<dbReference type="NCBIfam" id="NF001664">
    <property type="entry name" value="PRK00431.1-6"/>
    <property type="match status" value="1"/>
</dbReference>
<dbReference type="EMBL" id="BK015474">
    <property type="protein sequence ID" value="DAE08748.1"/>
    <property type="molecule type" value="Genomic_DNA"/>
</dbReference>
<dbReference type="SMART" id="SM00506">
    <property type="entry name" value="A1pp"/>
    <property type="match status" value="1"/>
</dbReference>
<evidence type="ECO:0000313" key="2">
    <source>
        <dbReference type="EMBL" id="DAE08748.1"/>
    </source>
</evidence>
<accession>A0A8S5PR95</accession>